<proteinExistence type="predicted"/>
<keyword evidence="2" id="KW-1185">Reference proteome</keyword>
<dbReference type="EMBL" id="CP127363">
    <property type="protein sequence ID" value="WIY48043.1"/>
    <property type="molecule type" value="Genomic_DNA"/>
</dbReference>
<dbReference type="Proteomes" id="UP001242732">
    <property type="component" value="Chromosome"/>
</dbReference>
<protein>
    <submittedName>
        <fullName evidence="1">Uncharacterized protein</fullName>
    </submittedName>
</protein>
<sequence>MPLRRPRPWPRLQAHLATSLAALGRDAEADAAYAQAALLGDGDGAGTVANRLRSRMGDPAKNDVASVTEDIFSLSGWLQSFRGQWRERSDASR</sequence>
<evidence type="ECO:0000313" key="2">
    <source>
        <dbReference type="Proteomes" id="UP001242732"/>
    </source>
</evidence>
<accession>A0ABY9AMI4</accession>
<reference evidence="1 2" key="1">
    <citation type="submission" date="2023-06" db="EMBL/GenBank/DDBJ databases">
        <authorList>
            <person name="Ham H."/>
            <person name="Park D.S."/>
        </authorList>
    </citation>
    <scope>NUCLEOTIDE SEQUENCE [LARGE SCALE GENOMIC DNA]</scope>
    <source>
        <strain evidence="1 2">KACC 17005</strain>
    </source>
</reference>
<gene>
    <name evidence="1" type="ORF">QRO08_19800</name>
</gene>
<name>A0ABY9AMI4_PARCI</name>
<organism evidence="1 2">
    <name type="scientific">Paracidovorax citrulli</name>
    <name type="common">Acidovorax citrulli</name>
    <dbReference type="NCBI Taxonomy" id="80869"/>
    <lineage>
        <taxon>Bacteria</taxon>
        <taxon>Pseudomonadati</taxon>
        <taxon>Pseudomonadota</taxon>
        <taxon>Betaproteobacteria</taxon>
        <taxon>Burkholderiales</taxon>
        <taxon>Comamonadaceae</taxon>
        <taxon>Paracidovorax</taxon>
    </lineage>
</organism>
<dbReference type="GeneID" id="79790674"/>
<evidence type="ECO:0000313" key="1">
    <source>
        <dbReference type="EMBL" id="WIY48043.1"/>
    </source>
</evidence>
<dbReference type="RefSeq" id="WP_041827243.1">
    <property type="nucleotide sequence ID" value="NZ_CP023687.1"/>
</dbReference>